<evidence type="ECO:0000256" key="8">
    <source>
        <dbReference type="SAM" id="Phobius"/>
    </source>
</evidence>
<keyword evidence="7 8" id="KW-0472">Membrane</keyword>
<evidence type="ECO:0000313" key="11">
    <source>
        <dbReference type="Proteomes" id="UP000325295"/>
    </source>
</evidence>
<keyword evidence="4" id="KW-1003">Cell membrane</keyword>
<feature type="transmembrane region" description="Helical" evidence="8">
    <location>
        <begin position="203"/>
        <end position="230"/>
    </location>
</feature>
<keyword evidence="6 8" id="KW-1133">Transmembrane helix</keyword>
<keyword evidence="5 8" id="KW-0812">Transmembrane</keyword>
<feature type="domain" description="EamA" evidence="9">
    <location>
        <begin position="6"/>
        <end position="145"/>
    </location>
</feature>
<dbReference type="Pfam" id="PF00892">
    <property type="entry name" value="EamA"/>
    <property type="match status" value="1"/>
</dbReference>
<evidence type="ECO:0000259" key="9">
    <source>
        <dbReference type="Pfam" id="PF00892"/>
    </source>
</evidence>
<dbReference type="PANTHER" id="PTHR22911">
    <property type="entry name" value="ACYL-MALONYL CONDENSING ENZYME-RELATED"/>
    <property type="match status" value="1"/>
</dbReference>
<dbReference type="InterPro" id="IPR037185">
    <property type="entry name" value="EmrE-like"/>
</dbReference>
<dbReference type="EMBL" id="CP043939">
    <property type="protein sequence ID" value="QER67923.1"/>
    <property type="molecule type" value="Genomic_DNA"/>
</dbReference>
<sequence length="297" mass="33369">MENKKIGLTTGLASYIIWGLLPIYWGLLHIVPAMNTLSYRIVWSMATMLIVITVQHDWRTLITTIKDLFAAKKLRWIVMASFLISINWFIYIYMVGHHQATEASLGYYIMPLMNIVVAVLFLHESLSRNKLIAISLALIGVIILTIQSGSLPLNTLLMAASFCLYGLIKKQVPLPATMSLTLETLFVFPIAAIYLIWFAPGSIFAYTSSVTTLLIFSGVITVIPLLLFAVATKNLDFITLSFIQYLNPTMQLLVAVLLLHEAFDVHKLIVFAFIWAGIIIFAIGSIRSYRQSQNFSK</sequence>
<feature type="transmembrane region" description="Helical" evidence="8">
    <location>
        <begin position="74"/>
        <end position="93"/>
    </location>
</feature>
<evidence type="ECO:0000256" key="6">
    <source>
        <dbReference type="ARBA" id="ARBA00022989"/>
    </source>
</evidence>
<proteinExistence type="inferred from homology"/>
<evidence type="ECO:0000256" key="1">
    <source>
        <dbReference type="ARBA" id="ARBA00004651"/>
    </source>
</evidence>
<dbReference type="OrthoDB" id="369870at2"/>
<feature type="transmembrane region" description="Helical" evidence="8">
    <location>
        <begin position="269"/>
        <end position="289"/>
    </location>
</feature>
<evidence type="ECO:0000256" key="4">
    <source>
        <dbReference type="ARBA" id="ARBA00022475"/>
    </source>
</evidence>
<dbReference type="AlphaFoldDB" id="A0A5P1X322"/>
<evidence type="ECO:0000313" key="10">
    <source>
        <dbReference type="EMBL" id="QER67923.1"/>
    </source>
</evidence>
<dbReference type="SUPFAM" id="SSF103481">
    <property type="entry name" value="Multidrug resistance efflux transporter EmrE"/>
    <property type="match status" value="2"/>
</dbReference>
<feature type="transmembrane region" description="Helical" evidence="8">
    <location>
        <begin position="129"/>
        <end position="146"/>
    </location>
</feature>
<accession>A0A5P1X322</accession>
<feature type="transmembrane region" description="Helical" evidence="8">
    <location>
        <begin position="242"/>
        <end position="263"/>
    </location>
</feature>
<reference evidence="10 11" key="1">
    <citation type="submission" date="2019-09" db="EMBL/GenBank/DDBJ databases">
        <title>Complete Genome Sequence of Lactobacillus nenjiangensis SH-Y15, isolated from sauerkraut.</title>
        <authorList>
            <person name="Yang H."/>
        </authorList>
    </citation>
    <scope>NUCLEOTIDE SEQUENCE [LARGE SCALE GENOMIC DNA]</scope>
    <source>
        <strain evidence="10 11">SH-Y15</strain>
    </source>
</reference>
<dbReference type="InterPro" id="IPR004626">
    <property type="entry name" value="RarD"/>
</dbReference>
<evidence type="ECO:0000256" key="2">
    <source>
        <dbReference type="ARBA" id="ARBA00007362"/>
    </source>
</evidence>
<gene>
    <name evidence="10" type="primary">rarD</name>
    <name evidence="10" type="ORF">F0161_08730</name>
</gene>
<organism evidence="10 11">
    <name type="scientific">Paucilactobacillus nenjiangensis</name>
    <dbReference type="NCBI Taxonomy" id="1296540"/>
    <lineage>
        <taxon>Bacteria</taxon>
        <taxon>Bacillati</taxon>
        <taxon>Bacillota</taxon>
        <taxon>Bacilli</taxon>
        <taxon>Lactobacillales</taxon>
        <taxon>Lactobacillaceae</taxon>
        <taxon>Paucilactobacillus</taxon>
    </lineage>
</organism>
<comment type="similarity">
    <text evidence="2">Belongs to the EamA transporter family.</text>
</comment>
<name>A0A5P1X322_9LACO</name>
<evidence type="ECO:0000256" key="3">
    <source>
        <dbReference type="ARBA" id="ARBA00022448"/>
    </source>
</evidence>
<feature type="transmembrane region" description="Helical" evidence="8">
    <location>
        <begin position="12"/>
        <end position="31"/>
    </location>
</feature>
<protein>
    <submittedName>
        <fullName evidence="10">EamA family transporter RarD</fullName>
    </submittedName>
</protein>
<evidence type="ECO:0000256" key="5">
    <source>
        <dbReference type="ARBA" id="ARBA00022692"/>
    </source>
</evidence>
<dbReference type="Proteomes" id="UP000325295">
    <property type="component" value="Chromosome"/>
</dbReference>
<dbReference type="PANTHER" id="PTHR22911:SF137">
    <property type="entry name" value="SOLUTE CARRIER FAMILY 35 MEMBER G2-RELATED"/>
    <property type="match status" value="1"/>
</dbReference>
<dbReference type="KEGG" id="lnn:F0161_08730"/>
<dbReference type="InterPro" id="IPR000620">
    <property type="entry name" value="EamA_dom"/>
</dbReference>
<feature type="transmembrane region" description="Helical" evidence="8">
    <location>
        <begin position="37"/>
        <end position="54"/>
    </location>
</feature>
<evidence type="ECO:0000256" key="7">
    <source>
        <dbReference type="ARBA" id="ARBA00023136"/>
    </source>
</evidence>
<dbReference type="NCBIfam" id="TIGR00688">
    <property type="entry name" value="rarD"/>
    <property type="match status" value="1"/>
</dbReference>
<feature type="transmembrane region" description="Helical" evidence="8">
    <location>
        <begin position="180"/>
        <end position="197"/>
    </location>
</feature>
<keyword evidence="11" id="KW-1185">Reference proteome</keyword>
<dbReference type="RefSeq" id="WP_150204331.1">
    <property type="nucleotide sequence ID" value="NZ_CAXYVY010000078.1"/>
</dbReference>
<feature type="transmembrane region" description="Helical" evidence="8">
    <location>
        <begin position="105"/>
        <end position="122"/>
    </location>
</feature>
<dbReference type="GO" id="GO:0005886">
    <property type="term" value="C:plasma membrane"/>
    <property type="evidence" value="ECO:0007669"/>
    <property type="project" value="UniProtKB-SubCell"/>
</dbReference>
<keyword evidence="3" id="KW-0813">Transport</keyword>
<comment type="subcellular location">
    <subcellularLocation>
        <location evidence="1">Cell membrane</location>
        <topology evidence="1">Multi-pass membrane protein</topology>
    </subcellularLocation>
</comment>